<dbReference type="RefSeq" id="WP_003939783.1">
    <property type="nucleotide sequence ID" value="NZ_AP018733.1"/>
</dbReference>
<evidence type="ECO:0000313" key="7">
    <source>
        <dbReference type="Proteomes" id="UP000627573"/>
    </source>
</evidence>
<gene>
    <name evidence="1" type="ORF">BS297_02730</name>
    <name evidence="3" type="ORF">G9444_5529</name>
    <name evidence="2" type="ORF">I3517_09955</name>
    <name evidence="4" type="ORF">QIE55_25965</name>
</gene>
<dbReference type="InterPro" id="IPR015996">
    <property type="entry name" value="UCP028451"/>
</dbReference>
<name>A0A0C2ZQ19_RHOER</name>
<sequence>MAAFTGIPVAALDFYEDLEADNSKTWWAAHKETYDEVVRRPMASLTAALEDEFGTAKLFRPYRDVRFSKDKIPYKTHQGAFVGLAESCGYYVQIDAAGLMVAGGFYASSSETIARYRAAVDDDVRGPELEKILASVEKAGFTIGGDKLKTAPRGYTVDHPRIELLRHKSLTAGRSYPSPSWLDSARTLKEVRTAWRALTPLVEWSGQVLGPN</sequence>
<dbReference type="PANTHER" id="PTHR36452:SF1">
    <property type="entry name" value="DUF2461 DOMAIN-CONTAINING PROTEIN"/>
    <property type="match status" value="1"/>
</dbReference>
<reference evidence="1 5" key="1">
    <citation type="journal article" date="2017" name="Poromechanics V (2013)">
        <title>Genomic Characterization of the Arsenic-Tolerant Actinobacterium, &lt;i&gt;Rhodococcus erythropolis&lt;/i&gt; S43.</title>
        <authorList>
            <person name="Retamal-Morales G."/>
            <person name="Mehnert M."/>
            <person name="Schwabe R."/>
            <person name="Tischler D."/>
            <person name="Schloemann M."/>
            <person name="Levican G.J."/>
        </authorList>
    </citation>
    <scope>NUCLEOTIDE SEQUENCE [LARGE SCALE GENOMIC DNA]</scope>
    <source>
        <strain evidence="1 5">S43</strain>
    </source>
</reference>
<accession>A0A0C2ZQ19</accession>
<reference evidence="2 7" key="3">
    <citation type="submission" date="2020-12" db="EMBL/GenBank/DDBJ databases">
        <title>Draft genome sequence of furan degrading bacterial strain FUR100.</title>
        <authorList>
            <person name="Woiski C."/>
        </authorList>
    </citation>
    <scope>NUCLEOTIDE SEQUENCE [LARGE SCALE GENOMIC DNA]</scope>
    <source>
        <strain evidence="2 7">FUR100</strain>
    </source>
</reference>
<dbReference type="AlphaFoldDB" id="A0A0C2ZQ19"/>
<protein>
    <submittedName>
        <fullName evidence="2">DUF2461 domain-containing protein</fullName>
    </submittedName>
    <submittedName>
        <fullName evidence="1">TIGR02453 family protein</fullName>
    </submittedName>
</protein>
<evidence type="ECO:0000313" key="3">
    <source>
        <dbReference type="EMBL" id="QIP42772.1"/>
    </source>
</evidence>
<keyword evidence="7" id="KW-1185">Reference proteome</keyword>
<evidence type="ECO:0000313" key="4">
    <source>
        <dbReference type="EMBL" id="WGV48936.1"/>
    </source>
</evidence>
<dbReference type="OMA" id="YKTHQGA"/>
<proteinExistence type="predicted"/>
<dbReference type="PANTHER" id="PTHR36452">
    <property type="entry name" value="CHROMOSOME 12, WHOLE GENOME SHOTGUN SEQUENCE"/>
    <property type="match status" value="1"/>
</dbReference>
<dbReference type="Proteomes" id="UP000502345">
    <property type="component" value="Chromosome"/>
</dbReference>
<dbReference type="Proteomes" id="UP000627573">
    <property type="component" value="Unassembled WGS sequence"/>
</dbReference>
<evidence type="ECO:0000313" key="2">
    <source>
        <dbReference type="EMBL" id="MBH5142940.1"/>
    </source>
</evidence>
<dbReference type="GeneID" id="57484846"/>
<evidence type="ECO:0000313" key="1">
    <source>
        <dbReference type="EMBL" id="KAB2586925.1"/>
    </source>
</evidence>
<dbReference type="InterPro" id="IPR012808">
    <property type="entry name" value="CHP02453"/>
</dbReference>
<dbReference type="Proteomes" id="UP001230933">
    <property type="component" value="Chromosome"/>
</dbReference>
<dbReference type="EMBL" id="CP050124">
    <property type="protein sequence ID" value="QIP42772.1"/>
    <property type="molecule type" value="Genomic_DNA"/>
</dbReference>
<evidence type="ECO:0000313" key="6">
    <source>
        <dbReference type="Proteomes" id="UP000502345"/>
    </source>
</evidence>
<organism evidence="1 5">
    <name type="scientific">Rhodococcus erythropolis</name>
    <name type="common">Arthrobacter picolinophilus</name>
    <dbReference type="NCBI Taxonomy" id="1833"/>
    <lineage>
        <taxon>Bacteria</taxon>
        <taxon>Bacillati</taxon>
        <taxon>Actinomycetota</taxon>
        <taxon>Actinomycetes</taxon>
        <taxon>Mycobacteriales</taxon>
        <taxon>Nocardiaceae</taxon>
        <taxon>Rhodococcus</taxon>
        <taxon>Rhodococcus erythropolis group</taxon>
    </lineage>
</organism>
<dbReference type="EMBL" id="CP124545">
    <property type="protein sequence ID" value="WGV48936.1"/>
    <property type="molecule type" value="Genomic_DNA"/>
</dbReference>
<dbReference type="NCBIfam" id="TIGR02453">
    <property type="entry name" value="TIGR02453 family protein"/>
    <property type="match status" value="1"/>
</dbReference>
<dbReference type="PIRSF" id="PIRSF028451">
    <property type="entry name" value="UCP028451"/>
    <property type="match status" value="1"/>
</dbReference>
<evidence type="ECO:0000313" key="5">
    <source>
        <dbReference type="Proteomes" id="UP000325576"/>
    </source>
</evidence>
<dbReference type="EMBL" id="JAECSB010000031">
    <property type="protein sequence ID" value="MBH5142940.1"/>
    <property type="molecule type" value="Genomic_DNA"/>
</dbReference>
<dbReference type="Proteomes" id="UP000325576">
    <property type="component" value="Unassembled WGS sequence"/>
</dbReference>
<reference evidence="4" key="4">
    <citation type="submission" date="2023-08" db="EMBL/GenBank/DDBJ databases">
        <title>Isolation and Characterization of Rhodococcus erythropolis MGMM8.</title>
        <authorList>
            <person name="Diabankana R.G.C."/>
            <person name="Afordoanyi D.M."/>
            <person name="Validov S.Z."/>
        </authorList>
    </citation>
    <scope>NUCLEOTIDE SEQUENCE</scope>
    <source>
        <strain evidence="4">MGMM8</strain>
    </source>
</reference>
<dbReference type="EMBL" id="MRBO01000104">
    <property type="protein sequence ID" value="KAB2586925.1"/>
    <property type="molecule type" value="Genomic_DNA"/>
</dbReference>
<dbReference type="Pfam" id="PF09365">
    <property type="entry name" value="DUF2461"/>
    <property type="match status" value="1"/>
</dbReference>
<reference evidence="3 6" key="2">
    <citation type="submission" date="2020-03" db="EMBL/GenBank/DDBJ databases">
        <title>Screen low temperature-resistant strains for efficient degradation of petroleum hydrocarbons under the low temperature.</title>
        <authorList>
            <person name="Wang Y."/>
            <person name="Chen J."/>
        </authorList>
    </citation>
    <scope>NUCLEOTIDE SEQUENCE [LARGE SCALE GENOMIC DNA]</scope>
    <source>
        <strain evidence="3 6">KB1</strain>
    </source>
</reference>